<comment type="caution">
    <text evidence="1">The sequence shown here is derived from an EMBL/GenBank/DDBJ whole genome shotgun (WGS) entry which is preliminary data.</text>
</comment>
<keyword evidence="2" id="KW-1185">Reference proteome</keyword>
<organism evidence="1 2">
    <name type="scientific">Elysia crispata</name>
    <name type="common">lettuce slug</name>
    <dbReference type="NCBI Taxonomy" id="231223"/>
    <lineage>
        <taxon>Eukaryota</taxon>
        <taxon>Metazoa</taxon>
        <taxon>Spiralia</taxon>
        <taxon>Lophotrochozoa</taxon>
        <taxon>Mollusca</taxon>
        <taxon>Gastropoda</taxon>
        <taxon>Heterobranchia</taxon>
        <taxon>Euthyneura</taxon>
        <taxon>Panpulmonata</taxon>
        <taxon>Sacoglossa</taxon>
        <taxon>Placobranchoidea</taxon>
        <taxon>Plakobranchidae</taxon>
        <taxon>Elysia</taxon>
    </lineage>
</organism>
<dbReference type="EMBL" id="JAWDGP010002657">
    <property type="protein sequence ID" value="KAK3781145.1"/>
    <property type="molecule type" value="Genomic_DNA"/>
</dbReference>
<protein>
    <submittedName>
        <fullName evidence="1">Uncharacterized protein</fullName>
    </submittedName>
</protein>
<accession>A0AAE1A4R0</accession>
<evidence type="ECO:0000313" key="2">
    <source>
        <dbReference type="Proteomes" id="UP001283361"/>
    </source>
</evidence>
<evidence type="ECO:0000313" key="1">
    <source>
        <dbReference type="EMBL" id="KAK3781145.1"/>
    </source>
</evidence>
<dbReference type="Proteomes" id="UP001283361">
    <property type="component" value="Unassembled WGS sequence"/>
</dbReference>
<gene>
    <name evidence="1" type="ORF">RRG08_020086</name>
</gene>
<dbReference type="AlphaFoldDB" id="A0AAE1A4R0"/>
<reference evidence="1" key="1">
    <citation type="journal article" date="2023" name="G3 (Bethesda)">
        <title>A reference genome for the long-term kleptoplast-retaining sea slug Elysia crispata morphotype clarki.</title>
        <authorList>
            <person name="Eastman K.E."/>
            <person name="Pendleton A.L."/>
            <person name="Shaikh M.A."/>
            <person name="Suttiyut T."/>
            <person name="Ogas R."/>
            <person name="Tomko P."/>
            <person name="Gavelis G."/>
            <person name="Widhalm J.R."/>
            <person name="Wisecaver J.H."/>
        </authorList>
    </citation>
    <scope>NUCLEOTIDE SEQUENCE</scope>
    <source>
        <strain evidence="1">ECLA1</strain>
    </source>
</reference>
<sequence length="111" mass="12545">MPWEGYGTLGDLKVCVGVCVQRYVRGRNQEGKRLNLGRSGQVTKSESLFEEGELTACRSESIMTWPHARCTEMRYLPITRERTKLHGATGPVKTGQLWDIPPLVSIIDYFS</sequence>
<proteinExistence type="predicted"/>
<name>A0AAE1A4R0_9GAST</name>